<accession>A0A520RZ20</accession>
<dbReference type="GO" id="GO:0005524">
    <property type="term" value="F:ATP binding"/>
    <property type="evidence" value="ECO:0007669"/>
    <property type="project" value="UniProtKB-KW"/>
</dbReference>
<dbReference type="AlphaFoldDB" id="A0A520RZ20"/>
<keyword evidence="3" id="KW-0547">Nucleotide-binding</keyword>
<evidence type="ECO:0000256" key="3">
    <source>
        <dbReference type="ARBA" id="ARBA00022741"/>
    </source>
</evidence>
<dbReference type="GO" id="GO:0016887">
    <property type="term" value="F:ATP hydrolysis activity"/>
    <property type="evidence" value="ECO:0007669"/>
    <property type="project" value="InterPro"/>
</dbReference>
<sequence>MASNIEINQLSHTYKGGHQVLKDINLSFDSGVYGLLGPNGAGKSTLMKILCTLITPTEGQVSICGNNVTADPVSVRRQLGYLPQEFGAWRNYRIEEVLNILAQLSGMHDKKIRLEAITKALGEVGLREIADRKVKKLSGGMLRRLGIAQALIHEPKVIIVDEPTVGLDPEERIRFRNVLSDLGLDRTVLLSTHIVADLGGACKEIALLDAGKVVFQGPPRELVQAALGRVFQSSITEAELDQFEEKYVLVSTHVASNKIIVRGIANKNEIPKNAEQVTEPTLEESYLAFMTVDLQPKINCIKERICN</sequence>
<dbReference type="InterPro" id="IPR017871">
    <property type="entry name" value="ABC_transporter-like_CS"/>
</dbReference>
<evidence type="ECO:0000256" key="1">
    <source>
        <dbReference type="ARBA" id="ARBA00005417"/>
    </source>
</evidence>
<dbReference type="PROSITE" id="PS50893">
    <property type="entry name" value="ABC_TRANSPORTER_2"/>
    <property type="match status" value="1"/>
</dbReference>
<keyword evidence="2" id="KW-0813">Transport</keyword>
<comment type="similarity">
    <text evidence="1">Belongs to the ABC transporter superfamily.</text>
</comment>
<organism evidence="6 7">
    <name type="scientific">OM182 bacterium</name>
    <dbReference type="NCBI Taxonomy" id="2510334"/>
    <lineage>
        <taxon>Bacteria</taxon>
        <taxon>Pseudomonadati</taxon>
        <taxon>Pseudomonadota</taxon>
        <taxon>Gammaproteobacteria</taxon>
        <taxon>OMG group</taxon>
        <taxon>OM182 clade</taxon>
    </lineage>
</organism>
<dbReference type="InterPro" id="IPR003439">
    <property type="entry name" value="ABC_transporter-like_ATP-bd"/>
</dbReference>
<name>A0A520RZ20_9GAMM</name>
<keyword evidence="4 6" id="KW-0067">ATP-binding</keyword>
<evidence type="ECO:0000313" key="6">
    <source>
        <dbReference type="EMBL" id="RZO75490.1"/>
    </source>
</evidence>
<comment type="caution">
    <text evidence="6">The sequence shown here is derived from an EMBL/GenBank/DDBJ whole genome shotgun (WGS) entry which is preliminary data.</text>
</comment>
<reference evidence="6 7" key="1">
    <citation type="submission" date="2019-02" db="EMBL/GenBank/DDBJ databases">
        <title>Prokaryotic population dynamics and viral predation in marine succession experiment using metagenomics: the confinement effect.</title>
        <authorList>
            <person name="Haro-Moreno J.M."/>
            <person name="Rodriguez-Valera F."/>
            <person name="Lopez-Perez M."/>
        </authorList>
    </citation>
    <scope>NUCLEOTIDE SEQUENCE [LARGE SCALE GENOMIC DNA]</scope>
    <source>
        <strain evidence="6">MED-G157</strain>
    </source>
</reference>
<dbReference type="SUPFAM" id="SSF52540">
    <property type="entry name" value="P-loop containing nucleoside triphosphate hydrolases"/>
    <property type="match status" value="1"/>
</dbReference>
<dbReference type="InterPro" id="IPR003593">
    <property type="entry name" value="AAA+_ATPase"/>
</dbReference>
<dbReference type="PROSITE" id="PS00211">
    <property type="entry name" value="ABC_TRANSPORTER_1"/>
    <property type="match status" value="1"/>
</dbReference>
<proteinExistence type="inferred from homology"/>
<evidence type="ECO:0000256" key="2">
    <source>
        <dbReference type="ARBA" id="ARBA00022448"/>
    </source>
</evidence>
<dbReference type="Pfam" id="PF00005">
    <property type="entry name" value="ABC_tran"/>
    <property type="match status" value="1"/>
</dbReference>
<dbReference type="SMART" id="SM00382">
    <property type="entry name" value="AAA"/>
    <property type="match status" value="1"/>
</dbReference>
<evidence type="ECO:0000256" key="4">
    <source>
        <dbReference type="ARBA" id="ARBA00022840"/>
    </source>
</evidence>
<gene>
    <name evidence="6" type="ORF">EVA68_06885</name>
</gene>
<evidence type="ECO:0000313" key="7">
    <source>
        <dbReference type="Proteomes" id="UP000316199"/>
    </source>
</evidence>
<protein>
    <submittedName>
        <fullName evidence="6">ABC transporter ATP-binding protein</fullName>
    </submittedName>
</protein>
<dbReference type="Proteomes" id="UP000316199">
    <property type="component" value="Unassembled WGS sequence"/>
</dbReference>
<evidence type="ECO:0000259" key="5">
    <source>
        <dbReference type="PROSITE" id="PS50893"/>
    </source>
</evidence>
<dbReference type="Gene3D" id="3.40.50.300">
    <property type="entry name" value="P-loop containing nucleotide triphosphate hydrolases"/>
    <property type="match status" value="1"/>
</dbReference>
<feature type="domain" description="ABC transporter" evidence="5">
    <location>
        <begin position="5"/>
        <end position="235"/>
    </location>
</feature>
<dbReference type="PANTHER" id="PTHR43335:SF2">
    <property type="entry name" value="ABC TRANSPORTER, ATP-BINDING PROTEIN"/>
    <property type="match status" value="1"/>
</dbReference>
<dbReference type="PANTHER" id="PTHR43335">
    <property type="entry name" value="ABC TRANSPORTER, ATP-BINDING PROTEIN"/>
    <property type="match status" value="1"/>
</dbReference>
<dbReference type="EMBL" id="SHAG01000033">
    <property type="protein sequence ID" value="RZO75490.1"/>
    <property type="molecule type" value="Genomic_DNA"/>
</dbReference>
<dbReference type="CDD" id="cd03264">
    <property type="entry name" value="ABC_drug_resistance_like"/>
    <property type="match status" value="1"/>
</dbReference>
<dbReference type="InterPro" id="IPR027417">
    <property type="entry name" value="P-loop_NTPase"/>
</dbReference>